<dbReference type="KEGG" id="amaq:GO499_06100"/>
<keyword evidence="5 9" id="KW-0812">Transmembrane</keyword>
<evidence type="ECO:0000256" key="1">
    <source>
        <dbReference type="ARBA" id="ARBA00004651"/>
    </source>
</evidence>
<feature type="transmembrane region" description="Helical" evidence="9">
    <location>
        <begin position="150"/>
        <end position="171"/>
    </location>
</feature>
<dbReference type="Proteomes" id="UP000464495">
    <property type="component" value="Chromosome"/>
</dbReference>
<accession>A0A6P1T0I1</accession>
<organism evidence="11 12">
    <name type="scientific">Algicella marina</name>
    <dbReference type="NCBI Taxonomy" id="2683284"/>
    <lineage>
        <taxon>Bacteria</taxon>
        <taxon>Pseudomonadati</taxon>
        <taxon>Pseudomonadota</taxon>
        <taxon>Alphaproteobacteria</taxon>
        <taxon>Rhodobacterales</taxon>
        <taxon>Paracoccaceae</taxon>
        <taxon>Algicella</taxon>
    </lineage>
</organism>
<feature type="transmembrane region" description="Helical" evidence="9">
    <location>
        <begin position="303"/>
        <end position="326"/>
    </location>
</feature>
<feature type="transmembrane region" description="Helical" evidence="9">
    <location>
        <begin position="206"/>
        <end position="230"/>
    </location>
</feature>
<dbReference type="GO" id="GO:0030001">
    <property type="term" value="P:metal ion transport"/>
    <property type="evidence" value="ECO:0007669"/>
    <property type="project" value="UniProtKB-ARBA"/>
</dbReference>
<feature type="transmembrane region" description="Helical" evidence="9">
    <location>
        <begin position="494"/>
        <end position="517"/>
    </location>
</feature>
<proteinExistence type="inferred from homology"/>
<evidence type="ECO:0000313" key="12">
    <source>
        <dbReference type="Proteomes" id="UP000464495"/>
    </source>
</evidence>
<evidence type="ECO:0000256" key="3">
    <source>
        <dbReference type="ARBA" id="ARBA00022448"/>
    </source>
</evidence>
<evidence type="ECO:0000256" key="10">
    <source>
        <dbReference type="SAM" id="SignalP"/>
    </source>
</evidence>
<dbReference type="PANTHER" id="PTHR32024:SF2">
    <property type="entry name" value="TRK SYSTEM POTASSIUM UPTAKE PROTEIN TRKG-RELATED"/>
    <property type="match status" value="1"/>
</dbReference>
<keyword evidence="7" id="KW-0406">Ion transport</keyword>
<dbReference type="PANTHER" id="PTHR32024">
    <property type="entry name" value="TRK SYSTEM POTASSIUM UPTAKE PROTEIN TRKG-RELATED"/>
    <property type="match status" value="1"/>
</dbReference>
<keyword evidence="8 9" id="KW-0472">Membrane</keyword>
<dbReference type="InterPro" id="IPR003445">
    <property type="entry name" value="Cat_transpt"/>
</dbReference>
<keyword evidence="6 9" id="KW-1133">Transmembrane helix</keyword>
<comment type="subcellular location">
    <subcellularLocation>
        <location evidence="1">Cell membrane</location>
        <topology evidence="1">Multi-pass membrane protein</topology>
    </subcellularLocation>
</comment>
<evidence type="ECO:0000313" key="11">
    <source>
        <dbReference type="EMBL" id="QHQ34799.1"/>
    </source>
</evidence>
<evidence type="ECO:0000256" key="7">
    <source>
        <dbReference type="ARBA" id="ARBA00023065"/>
    </source>
</evidence>
<keyword evidence="3" id="KW-0813">Transport</keyword>
<feature type="transmembrane region" description="Helical" evidence="9">
    <location>
        <begin position="266"/>
        <end position="283"/>
    </location>
</feature>
<evidence type="ECO:0000256" key="6">
    <source>
        <dbReference type="ARBA" id="ARBA00022989"/>
    </source>
</evidence>
<keyword evidence="10" id="KW-0732">Signal</keyword>
<dbReference type="GO" id="GO:0005886">
    <property type="term" value="C:plasma membrane"/>
    <property type="evidence" value="ECO:0007669"/>
    <property type="project" value="UniProtKB-SubCell"/>
</dbReference>
<feature type="transmembrane region" description="Helical" evidence="9">
    <location>
        <begin position="92"/>
        <end position="110"/>
    </location>
</feature>
<protein>
    <submittedName>
        <fullName evidence="11">TrkH family potassium uptake protein</fullName>
    </submittedName>
</protein>
<dbReference type="EMBL" id="CP046620">
    <property type="protein sequence ID" value="QHQ34799.1"/>
    <property type="molecule type" value="Genomic_DNA"/>
</dbReference>
<evidence type="ECO:0000256" key="8">
    <source>
        <dbReference type="ARBA" id="ARBA00023136"/>
    </source>
</evidence>
<gene>
    <name evidence="11" type="ORF">GO499_06100</name>
</gene>
<feature type="transmembrane region" description="Helical" evidence="9">
    <location>
        <begin position="463"/>
        <end position="482"/>
    </location>
</feature>
<keyword evidence="4" id="KW-1003">Cell membrane</keyword>
<sequence>MLRFIRHQPPFILLMLASALLMMAPAMHAARLGDWLIARTFLYHGMFVVILAVMLAIGLEGRASIGTQRAERPGSGSSGDGTVPKSLRENQLVSLLLAYLILPAVLALPFTHVVPSITWVQGYFEMLSSLTTTGATVFDPAWDLAEPLHLWRGIVGWLGGFMFLVAALAILEPLKLGGFELQATIGASAAPNRKVRSGSLQSNERILRYAQLVIVPYAVLTAALTLGLVLAGDRSLVAVMHAMGTLATSGITPLQSYAHAGSGHPGEVLVFIFFFAAVTQKSMTRLFRRDILAVGGLDPEVKLALVCISLVTGLLFLRHFLGAVDVEDQQNWQSAMRAIWGTGFGVLSFLTTTGYESQDWEAARNWSGLSTPGFVLLGLCVMGGGIATTAGGVKLLRVYALYKHGAREMGRLIHPNSVGGSGITARRIRREGAAIAWLFLMLFLIGIAFTLLALTAAGQDFEAAMALSIAMLTNTGPASFVLTDTVIFAQMSDVTYAILSAAMIFGRLEALVVIALFNPNFWRA</sequence>
<feature type="chain" id="PRO_5026915080" evidence="10">
    <location>
        <begin position="30"/>
        <end position="524"/>
    </location>
</feature>
<dbReference type="Pfam" id="PF02386">
    <property type="entry name" value="TrkH"/>
    <property type="match status" value="1"/>
</dbReference>
<reference evidence="11 12" key="1">
    <citation type="submission" date="2019-12" db="EMBL/GenBank/DDBJ databases">
        <title>Complete genome sequence of Algicella marina strain 9Alg 56(T) isolated from the red alga Tichocarpus crinitus.</title>
        <authorList>
            <person name="Kim S.-G."/>
            <person name="Nedashkovskaya O.I."/>
        </authorList>
    </citation>
    <scope>NUCLEOTIDE SEQUENCE [LARGE SCALE GENOMIC DNA]</scope>
    <source>
        <strain evidence="11 12">9Alg 56</strain>
    </source>
</reference>
<feature type="transmembrane region" description="Helical" evidence="9">
    <location>
        <begin position="375"/>
        <end position="402"/>
    </location>
</feature>
<comment type="similarity">
    <text evidence="2">Belongs to the TrkH potassium transport family.</text>
</comment>
<feature type="transmembrane region" description="Helical" evidence="9">
    <location>
        <begin position="435"/>
        <end position="457"/>
    </location>
</feature>
<keyword evidence="12" id="KW-1185">Reference proteome</keyword>
<dbReference type="AlphaFoldDB" id="A0A6P1T0I1"/>
<evidence type="ECO:0000256" key="9">
    <source>
        <dbReference type="SAM" id="Phobius"/>
    </source>
</evidence>
<dbReference type="GO" id="GO:0008324">
    <property type="term" value="F:monoatomic cation transmembrane transporter activity"/>
    <property type="evidence" value="ECO:0007669"/>
    <property type="project" value="InterPro"/>
</dbReference>
<evidence type="ECO:0000256" key="5">
    <source>
        <dbReference type="ARBA" id="ARBA00022692"/>
    </source>
</evidence>
<evidence type="ECO:0000256" key="2">
    <source>
        <dbReference type="ARBA" id="ARBA00009137"/>
    </source>
</evidence>
<dbReference type="RefSeq" id="WP_161861366.1">
    <property type="nucleotide sequence ID" value="NZ_CP046620.1"/>
</dbReference>
<feature type="transmembrane region" description="Helical" evidence="9">
    <location>
        <begin position="39"/>
        <end position="59"/>
    </location>
</feature>
<feature type="signal peptide" evidence="10">
    <location>
        <begin position="1"/>
        <end position="29"/>
    </location>
</feature>
<name>A0A6P1T0I1_9RHOB</name>
<evidence type="ECO:0000256" key="4">
    <source>
        <dbReference type="ARBA" id="ARBA00022475"/>
    </source>
</evidence>